<evidence type="ECO:0000256" key="3">
    <source>
        <dbReference type="ARBA" id="ARBA00022833"/>
    </source>
</evidence>
<organism evidence="10 11">
    <name type="scientific">Crassostrea virginica</name>
    <name type="common">Eastern oyster</name>
    <dbReference type="NCBI Taxonomy" id="6565"/>
    <lineage>
        <taxon>Eukaryota</taxon>
        <taxon>Metazoa</taxon>
        <taxon>Spiralia</taxon>
        <taxon>Lophotrochozoa</taxon>
        <taxon>Mollusca</taxon>
        <taxon>Bivalvia</taxon>
        <taxon>Autobranchia</taxon>
        <taxon>Pteriomorphia</taxon>
        <taxon>Ostreida</taxon>
        <taxon>Ostreoidea</taxon>
        <taxon>Ostreidae</taxon>
        <taxon>Crassostrea</taxon>
    </lineage>
</organism>
<dbReference type="GeneID" id="111126827"/>
<dbReference type="InterPro" id="IPR050673">
    <property type="entry name" value="Mito_inner_translocase_sub"/>
</dbReference>
<keyword evidence="4 8" id="KW-0653">Protein transport</keyword>
<evidence type="ECO:0000256" key="7">
    <source>
        <dbReference type="ARBA" id="ARBA00023157"/>
    </source>
</evidence>
<dbReference type="KEGG" id="cvn:111126827"/>
<dbReference type="KEGG" id="cvn:111127263"/>
<name>A0A8B8DHS0_CRAVI</name>
<keyword evidence="5 8" id="KW-0811">Translocation</keyword>
<dbReference type="InterPro" id="IPR004217">
    <property type="entry name" value="Tim10-like"/>
</dbReference>
<dbReference type="GO" id="GO:0046872">
    <property type="term" value="F:metal ion binding"/>
    <property type="evidence" value="ECO:0007669"/>
    <property type="project" value="UniProtKB-KW"/>
</dbReference>
<comment type="domain">
    <text evidence="8">The twin CX3C motif contains 4 conserved Cys residues that form 2 disulfide bonds in the mitochondrial intermembrane space.</text>
</comment>
<keyword evidence="10" id="KW-1185">Reference proteome</keyword>
<comment type="similarity">
    <text evidence="8">Belongs to the small Tim family.</text>
</comment>
<keyword evidence="6 8" id="KW-0496">Mitochondrion</keyword>
<proteinExistence type="inferred from homology"/>
<evidence type="ECO:0000259" key="9">
    <source>
        <dbReference type="Pfam" id="PF02953"/>
    </source>
</evidence>
<reference evidence="11 12" key="1">
    <citation type="submission" date="2025-04" db="UniProtKB">
        <authorList>
            <consortium name="RefSeq"/>
        </authorList>
    </citation>
    <scope>IDENTIFICATION</scope>
    <source>
        <tissue evidence="11 12">Whole sample</tissue>
    </source>
</reference>
<dbReference type="RefSeq" id="XP_022327438.1">
    <property type="nucleotide sequence ID" value="XM_022471730.1"/>
</dbReference>
<evidence type="ECO:0000313" key="10">
    <source>
        <dbReference type="Proteomes" id="UP000694844"/>
    </source>
</evidence>
<keyword evidence="3" id="KW-0862">Zinc</keyword>
<dbReference type="Pfam" id="PF02953">
    <property type="entry name" value="zf-Tim10_DDP"/>
    <property type="match status" value="1"/>
</dbReference>
<dbReference type="GO" id="GO:0005743">
    <property type="term" value="C:mitochondrial inner membrane"/>
    <property type="evidence" value="ECO:0007669"/>
    <property type="project" value="UniProtKB-SubCell"/>
</dbReference>
<dbReference type="AlphaFoldDB" id="A0A8B8DHS0"/>
<dbReference type="Proteomes" id="UP000694844">
    <property type="component" value="Chromosome 3"/>
</dbReference>
<dbReference type="PANTHER" id="PTHR13172">
    <property type="entry name" value="MITOCHONDRIAL IMPORT INNER MEMBRANE TRANSLOCASE SUBUNIT TIM9B"/>
    <property type="match status" value="1"/>
</dbReference>
<dbReference type="OrthoDB" id="1551503at2759"/>
<dbReference type="Gene3D" id="1.10.287.810">
    <property type="entry name" value="Mitochondrial import inner membrane translocase subunit tim13 like domains"/>
    <property type="match status" value="1"/>
</dbReference>
<dbReference type="InterPro" id="IPR035427">
    <property type="entry name" value="Tim10-like_dom_sf"/>
</dbReference>
<accession>A0A8B8DHS0</accession>
<evidence type="ECO:0000256" key="5">
    <source>
        <dbReference type="ARBA" id="ARBA00023010"/>
    </source>
</evidence>
<dbReference type="SUPFAM" id="SSF144122">
    <property type="entry name" value="Tim10-like"/>
    <property type="match status" value="1"/>
</dbReference>
<evidence type="ECO:0000313" key="11">
    <source>
        <dbReference type="RefSeq" id="XP_022327438.1"/>
    </source>
</evidence>
<sequence length="93" mass="10789">MQGTEREVSMLRDVLLSHNIMTERCFSTCITKFRQNKLTDEETSCIDTCVGRYVNFNQRLMSTFFEQQQARMKAIAEEQNAQVPPQPQIAPQT</sequence>
<evidence type="ECO:0000256" key="1">
    <source>
        <dbReference type="ARBA" id="ARBA00022448"/>
    </source>
</evidence>
<keyword evidence="1 8" id="KW-0813">Transport</keyword>
<keyword evidence="8" id="KW-0999">Mitochondrion inner membrane</keyword>
<comment type="function">
    <text evidence="8">Mitochondrial intermembrane chaperone that participates in the import and insertion of some multi-pass transmembrane proteins into the mitochondrial inner membrane. Also required for the transfer of beta-barrel precursors from the TOM complex to the sorting and assembly machinery (SAM complex) of the outer membrane. Acts as a chaperone-like protein that protects the hydrophobic precursors from aggregation and guide them through the mitochondrial intermembrane space.</text>
</comment>
<dbReference type="GO" id="GO:0015031">
    <property type="term" value="P:protein transport"/>
    <property type="evidence" value="ECO:0007669"/>
    <property type="project" value="UniProtKB-KW"/>
</dbReference>
<keyword evidence="8" id="KW-0472">Membrane</keyword>
<gene>
    <name evidence="11" type="primary">LOC111126827</name>
    <name evidence="12" type="synonym">LOC111127263</name>
</gene>
<dbReference type="RefSeq" id="XP_022328071.1">
    <property type="nucleotide sequence ID" value="XM_022472363.1"/>
</dbReference>
<evidence type="ECO:0000256" key="2">
    <source>
        <dbReference type="ARBA" id="ARBA00022723"/>
    </source>
</evidence>
<evidence type="ECO:0000256" key="6">
    <source>
        <dbReference type="ARBA" id="ARBA00023128"/>
    </source>
</evidence>
<keyword evidence="7 8" id="KW-1015">Disulfide bond</keyword>
<protein>
    <recommendedName>
        <fullName evidence="8">Mitochondrial import inner membrane translocase subunit</fullName>
    </recommendedName>
</protein>
<keyword evidence="2" id="KW-0479">Metal-binding</keyword>
<evidence type="ECO:0000256" key="4">
    <source>
        <dbReference type="ARBA" id="ARBA00022927"/>
    </source>
</evidence>
<evidence type="ECO:0000256" key="8">
    <source>
        <dbReference type="RuleBase" id="RU367043"/>
    </source>
</evidence>
<comment type="subcellular location">
    <subcellularLocation>
        <location evidence="8">Mitochondrion inner membrane</location>
        <topology evidence="8">Peripheral membrane protein</topology>
        <orientation evidence="8">Intermembrane side</orientation>
    </subcellularLocation>
</comment>
<comment type="subunit">
    <text evidence="8">Heterohexamer.</text>
</comment>
<keyword evidence="8" id="KW-0143">Chaperone</keyword>
<feature type="domain" description="Tim10-like" evidence="9">
    <location>
        <begin position="12"/>
        <end position="64"/>
    </location>
</feature>
<evidence type="ECO:0000313" key="12">
    <source>
        <dbReference type="RefSeq" id="XP_022328071.1"/>
    </source>
</evidence>